<feature type="domain" description="Glycosyltransferase subfamily 4-like N-terminal" evidence="3">
    <location>
        <begin position="15"/>
        <end position="175"/>
    </location>
</feature>
<evidence type="ECO:0000313" key="5">
    <source>
        <dbReference type="Proteomes" id="UP001499974"/>
    </source>
</evidence>
<dbReference type="InterPro" id="IPR028098">
    <property type="entry name" value="Glyco_trans_4-like_N"/>
</dbReference>
<evidence type="ECO:0000256" key="1">
    <source>
        <dbReference type="ARBA" id="ARBA00022676"/>
    </source>
</evidence>
<dbReference type="PANTHER" id="PTHR45947:SF3">
    <property type="entry name" value="SULFOQUINOVOSYL TRANSFERASE SQD2"/>
    <property type="match status" value="1"/>
</dbReference>
<dbReference type="PANTHER" id="PTHR45947">
    <property type="entry name" value="SULFOQUINOVOSYL TRANSFERASE SQD2"/>
    <property type="match status" value="1"/>
</dbReference>
<reference evidence="5" key="1">
    <citation type="journal article" date="2019" name="Int. J. Syst. Evol. Microbiol.">
        <title>The Global Catalogue of Microorganisms (GCM) 10K type strain sequencing project: providing services to taxonomists for standard genome sequencing and annotation.</title>
        <authorList>
            <consortium name="The Broad Institute Genomics Platform"/>
            <consortium name="The Broad Institute Genome Sequencing Center for Infectious Disease"/>
            <person name="Wu L."/>
            <person name="Ma J."/>
        </authorList>
    </citation>
    <scope>NUCLEOTIDE SEQUENCE [LARGE SCALE GENOMIC DNA]</scope>
    <source>
        <strain evidence="5">JCM 18531</strain>
    </source>
</reference>
<proteinExistence type="predicted"/>
<keyword evidence="5" id="KW-1185">Reference proteome</keyword>
<dbReference type="Pfam" id="PF13692">
    <property type="entry name" value="Glyco_trans_1_4"/>
    <property type="match status" value="1"/>
</dbReference>
<dbReference type="Gene3D" id="3.40.50.2000">
    <property type="entry name" value="Glycogen Phosphorylase B"/>
    <property type="match status" value="2"/>
</dbReference>
<keyword evidence="2" id="KW-0808">Transferase</keyword>
<dbReference type="SUPFAM" id="SSF53756">
    <property type="entry name" value="UDP-Glycosyltransferase/glycogen phosphorylase"/>
    <property type="match status" value="1"/>
</dbReference>
<evidence type="ECO:0000259" key="3">
    <source>
        <dbReference type="Pfam" id="PF13439"/>
    </source>
</evidence>
<name>A0ABP8WMS1_9ACTN</name>
<protein>
    <submittedName>
        <fullName evidence="4">Glycosyltransferase</fullName>
    </submittedName>
</protein>
<sequence>MRVLHVTDCYLPRLGGIEVHVSDLVGHQRAAGIDARVITLSGAEGTADPGWVHRAGRRPGRDEHDPNRSLVVADAELRSMLAELRPDCVHVHVSVLSPFATLAARHASRAGLPTLVTVHSLWSRLGPLPAAAQSLLQLRRWPLQWSAVSEAAARPLREMLGPGIEVAVLPNAVDPVVWHPAAYPSGTATTASGPTLLSVMRFTRTKRALPLARMLLRLREVVPDDVAFRAVVVGDGPQRPAFERFVRRHRMDGWVDLPGRLDRAGVRDRLLRADCFVAPAELESFGIAALEARALGLPVVGSAQSGLGEFVRHGREGLLGADDREMIAAMARVVTDPGLRAAIRDHNRSTPIAHDWDAALRRTGRLYGRAEVLAWSRRTTGVRGLPV</sequence>
<evidence type="ECO:0000313" key="4">
    <source>
        <dbReference type="EMBL" id="GAA4692142.1"/>
    </source>
</evidence>
<keyword evidence="1" id="KW-0328">Glycosyltransferase</keyword>
<comment type="caution">
    <text evidence="4">The sequence shown here is derived from an EMBL/GenBank/DDBJ whole genome shotgun (WGS) entry which is preliminary data.</text>
</comment>
<dbReference type="RefSeq" id="WP_345518660.1">
    <property type="nucleotide sequence ID" value="NZ_BAABKM010000001.1"/>
</dbReference>
<gene>
    <name evidence="4" type="ORF">GCM10023349_03820</name>
</gene>
<dbReference type="CDD" id="cd03801">
    <property type="entry name" value="GT4_PimA-like"/>
    <property type="match status" value="1"/>
</dbReference>
<dbReference type="Pfam" id="PF13439">
    <property type="entry name" value="Glyco_transf_4"/>
    <property type="match status" value="1"/>
</dbReference>
<organism evidence="4 5">
    <name type="scientific">Nocardioides conyzicola</name>
    <dbReference type="NCBI Taxonomy" id="1651781"/>
    <lineage>
        <taxon>Bacteria</taxon>
        <taxon>Bacillati</taxon>
        <taxon>Actinomycetota</taxon>
        <taxon>Actinomycetes</taxon>
        <taxon>Propionibacteriales</taxon>
        <taxon>Nocardioidaceae</taxon>
        <taxon>Nocardioides</taxon>
    </lineage>
</organism>
<evidence type="ECO:0000256" key="2">
    <source>
        <dbReference type="ARBA" id="ARBA00022679"/>
    </source>
</evidence>
<dbReference type="Proteomes" id="UP001499974">
    <property type="component" value="Unassembled WGS sequence"/>
</dbReference>
<dbReference type="InterPro" id="IPR050194">
    <property type="entry name" value="Glycosyltransferase_grp1"/>
</dbReference>
<accession>A0ABP8WMS1</accession>
<dbReference type="EMBL" id="BAABKM010000001">
    <property type="protein sequence ID" value="GAA4692142.1"/>
    <property type="molecule type" value="Genomic_DNA"/>
</dbReference>